<proteinExistence type="predicted"/>
<dbReference type="PROSITE" id="PS50865">
    <property type="entry name" value="ZF_MYND_2"/>
    <property type="match status" value="1"/>
</dbReference>
<keyword evidence="3" id="KW-0862">Zinc</keyword>
<keyword evidence="1" id="KW-0479">Metal-binding</keyword>
<name>A0A1E7EJU5_9STRA</name>
<dbReference type="Pfam" id="PF01753">
    <property type="entry name" value="zf-MYND"/>
    <property type="match status" value="1"/>
</dbReference>
<reference evidence="7 8" key="1">
    <citation type="submission" date="2016-09" db="EMBL/GenBank/DDBJ databases">
        <title>Extensive genetic diversity and differential bi-allelic expression allows diatom success in the polar Southern Ocean.</title>
        <authorList>
            <consortium name="DOE Joint Genome Institute"/>
            <person name="Mock T."/>
            <person name="Otillar R.P."/>
            <person name="Strauss J."/>
            <person name="Dupont C."/>
            <person name="Frickenhaus S."/>
            <person name="Maumus F."/>
            <person name="Mcmullan M."/>
            <person name="Sanges R."/>
            <person name="Schmutz J."/>
            <person name="Toseland A."/>
            <person name="Valas R."/>
            <person name="Veluchamy A."/>
            <person name="Ward B.J."/>
            <person name="Allen A."/>
            <person name="Barry K."/>
            <person name="Falciatore A."/>
            <person name="Ferrante M."/>
            <person name="Fortunato A.E."/>
            <person name="Gloeckner G."/>
            <person name="Gruber A."/>
            <person name="Hipkin R."/>
            <person name="Janech M."/>
            <person name="Kroth P."/>
            <person name="Leese F."/>
            <person name="Lindquist E."/>
            <person name="Lyon B.R."/>
            <person name="Martin J."/>
            <person name="Mayer C."/>
            <person name="Parker M."/>
            <person name="Quesneville H."/>
            <person name="Raymond J."/>
            <person name="Uhlig C."/>
            <person name="Valentin K.U."/>
            <person name="Worden A.Z."/>
            <person name="Armbrust E.V."/>
            <person name="Bowler C."/>
            <person name="Green B."/>
            <person name="Moulton V."/>
            <person name="Van Oosterhout C."/>
            <person name="Grigoriev I."/>
        </authorList>
    </citation>
    <scope>NUCLEOTIDE SEQUENCE [LARGE SCALE GENOMIC DNA]</scope>
    <source>
        <strain evidence="7 8">CCMP1102</strain>
    </source>
</reference>
<keyword evidence="2 4" id="KW-0863">Zinc-finger</keyword>
<sequence length="341" mass="38162">MGRKQKLRQEKRNIKNKAAAAAAPEVTAAAADATTFSTEDAIAAAVCKKAEALKKTTAAAEVAAAADAATVSTEDTIAEAACKKAEALEEQLPKSDTYVQGFTNNITTREQFEFFQRGATEDACIHSMFRMGQMLTDAHLALPWFLEGAIRGSSKCTMILMLECYSLFKVPYREIKPYALQDYWGKINTYYTGASFVDDMKCLRGCVEQECAICSKTDTKTLTLQQCKGCSVYCYCSEGCQTIHWKEHKHRNECKQVQILNKYHKPYAKEIRDAVIRGDKEIPSLEKLRYKLGLTRPTEEYQEFFKRTYNGKEIDPDDYLVAREDGTVWVGSTPSSPIGTS</sequence>
<accession>A0A1E7EJU5</accession>
<feature type="domain" description="MYND-type" evidence="6">
    <location>
        <begin position="211"/>
        <end position="254"/>
    </location>
</feature>
<evidence type="ECO:0000313" key="7">
    <source>
        <dbReference type="EMBL" id="OEU06199.1"/>
    </source>
</evidence>
<evidence type="ECO:0000259" key="6">
    <source>
        <dbReference type="PROSITE" id="PS50865"/>
    </source>
</evidence>
<dbReference type="Gene3D" id="6.10.140.2220">
    <property type="match status" value="1"/>
</dbReference>
<evidence type="ECO:0000256" key="2">
    <source>
        <dbReference type="ARBA" id="ARBA00022771"/>
    </source>
</evidence>
<organism evidence="7 8">
    <name type="scientific">Fragilariopsis cylindrus CCMP1102</name>
    <dbReference type="NCBI Taxonomy" id="635003"/>
    <lineage>
        <taxon>Eukaryota</taxon>
        <taxon>Sar</taxon>
        <taxon>Stramenopiles</taxon>
        <taxon>Ochrophyta</taxon>
        <taxon>Bacillariophyta</taxon>
        <taxon>Bacillariophyceae</taxon>
        <taxon>Bacillariophycidae</taxon>
        <taxon>Bacillariales</taxon>
        <taxon>Bacillariaceae</taxon>
        <taxon>Fragilariopsis</taxon>
    </lineage>
</organism>
<dbReference type="InParanoid" id="A0A1E7EJU5"/>
<evidence type="ECO:0000256" key="4">
    <source>
        <dbReference type="PROSITE-ProRule" id="PRU00134"/>
    </source>
</evidence>
<feature type="region of interest" description="Disordered" evidence="5">
    <location>
        <begin position="1"/>
        <end position="20"/>
    </location>
</feature>
<dbReference type="SUPFAM" id="SSF144232">
    <property type="entry name" value="HIT/MYND zinc finger-like"/>
    <property type="match status" value="1"/>
</dbReference>
<dbReference type="EMBL" id="KV784420">
    <property type="protein sequence ID" value="OEU06199.1"/>
    <property type="molecule type" value="Genomic_DNA"/>
</dbReference>
<evidence type="ECO:0000313" key="8">
    <source>
        <dbReference type="Proteomes" id="UP000095751"/>
    </source>
</evidence>
<dbReference type="AlphaFoldDB" id="A0A1E7EJU5"/>
<dbReference type="KEGG" id="fcy:FRACYDRAFT_255634"/>
<protein>
    <recommendedName>
        <fullName evidence="6">MYND-type domain-containing protein</fullName>
    </recommendedName>
</protein>
<dbReference type="Proteomes" id="UP000095751">
    <property type="component" value="Unassembled WGS sequence"/>
</dbReference>
<evidence type="ECO:0000256" key="1">
    <source>
        <dbReference type="ARBA" id="ARBA00022723"/>
    </source>
</evidence>
<keyword evidence="8" id="KW-1185">Reference proteome</keyword>
<gene>
    <name evidence="7" type="ORF">FRACYDRAFT_255634</name>
</gene>
<evidence type="ECO:0000256" key="3">
    <source>
        <dbReference type="ARBA" id="ARBA00022833"/>
    </source>
</evidence>
<dbReference type="InterPro" id="IPR002893">
    <property type="entry name" value="Znf_MYND"/>
</dbReference>
<evidence type="ECO:0000256" key="5">
    <source>
        <dbReference type="SAM" id="MobiDB-lite"/>
    </source>
</evidence>
<dbReference type="GO" id="GO:0008270">
    <property type="term" value="F:zinc ion binding"/>
    <property type="evidence" value="ECO:0007669"/>
    <property type="project" value="UniProtKB-KW"/>
</dbReference>
<dbReference type="OrthoDB" id="5945798at2759"/>